<dbReference type="PANTHER" id="PTHR16504:SF4">
    <property type="entry name" value="5'(3')-DEOXYRIBONUCLEOTIDASE"/>
    <property type="match status" value="1"/>
</dbReference>
<dbReference type="GO" id="GO:0009223">
    <property type="term" value="P:pyrimidine deoxyribonucleotide catabolic process"/>
    <property type="evidence" value="ECO:0007669"/>
    <property type="project" value="TreeGrafter"/>
</dbReference>
<dbReference type="Gene3D" id="1.10.40.40">
    <property type="entry name" value="Deoxyribonucleotidase, domain 2"/>
    <property type="match status" value="2"/>
</dbReference>
<dbReference type="Proteomes" id="UP000076420">
    <property type="component" value="Unassembled WGS sequence"/>
</dbReference>
<evidence type="ECO:0000313" key="2">
    <source>
        <dbReference type="EnsemblMetazoa" id="BGLB027280-PA"/>
    </source>
</evidence>
<dbReference type="GO" id="GO:0008253">
    <property type="term" value="F:5'-nucleotidase activity"/>
    <property type="evidence" value="ECO:0007669"/>
    <property type="project" value="InterPro"/>
</dbReference>
<organism evidence="2 3">
    <name type="scientific">Biomphalaria glabrata</name>
    <name type="common">Bloodfluke planorb</name>
    <name type="synonym">Freshwater snail</name>
    <dbReference type="NCBI Taxonomy" id="6526"/>
    <lineage>
        <taxon>Eukaryota</taxon>
        <taxon>Metazoa</taxon>
        <taxon>Spiralia</taxon>
        <taxon>Lophotrochozoa</taxon>
        <taxon>Mollusca</taxon>
        <taxon>Gastropoda</taxon>
        <taxon>Heterobranchia</taxon>
        <taxon>Euthyneura</taxon>
        <taxon>Panpulmonata</taxon>
        <taxon>Hygrophila</taxon>
        <taxon>Lymnaeoidea</taxon>
        <taxon>Planorbidae</taxon>
        <taxon>Biomphalaria</taxon>
    </lineage>
</organism>
<dbReference type="InterPro" id="IPR036412">
    <property type="entry name" value="HAD-like_sf"/>
</dbReference>
<dbReference type="PANTHER" id="PTHR16504">
    <property type="entry name" value="5'(3')-DEOXYRIBONUCLEOTIDASE"/>
    <property type="match status" value="1"/>
</dbReference>
<protein>
    <submittedName>
        <fullName evidence="2">Uncharacterized protein</fullName>
    </submittedName>
</protein>
<evidence type="ECO:0000313" key="3">
    <source>
        <dbReference type="Proteomes" id="UP000076420"/>
    </source>
</evidence>
<dbReference type="Gene3D" id="3.40.50.1000">
    <property type="entry name" value="HAD superfamily/HAD-like"/>
    <property type="match status" value="2"/>
</dbReference>
<dbReference type="Pfam" id="PF06941">
    <property type="entry name" value="NT5C"/>
    <property type="match status" value="2"/>
</dbReference>
<dbReference type="InterPro" id="IPR010708">
    <property type="entry name" value="5'(3')-deoxyribonucleotidase"/>
</dbReference>
<reference evidence="2" key="1">
    <citation type="submission" date="2020-05" db="UniProtKB">
        <authorList>
            <consortium name="EnsemblMetazoa"/>
        </authorList>
    </citation>
    <scope>IDENTIFICATION</scope>
    <source>
        <strain evidence="2">BB02</strain>
    </source>
</reference>
<proteinExistence type="predicted"/>
<dbReference type="GO" id="GO:0005739">
    <property type="term" value="C:mitochondrion"/>
    <property type="evidence" value="ECO:0007669"/>
    <property type="project" value="TreeGrafter"/>
</dbReference>
<dbReference type="AlphaFoldDB" id="A0A2C9L5S3"/>
<dbReference type="STRING" id="6526.A0A2C9L5S3"/>
<dbReference type="KEGG" id="bgt:106057018"/>
<feature type="active site" description="Nucleophile" evidence="1">
    <location>
        <position position="34"/>
    </location>
</feature>
<accession>A0A2C9L5S3</accession>
<dbReference type="SUPFAM" id="SSF56784">
    <property type="entry name" value="HAD-like"/>
    <property type="match status" value="2"/>
</dbReference>
<dbReference type="EnsemblMetazoa" id="BGLB027280-RA">
    <property type="protein sequence ID" value="BGLB027280-PA"/>
    <property type="gene ID" value="BGLB027280"/>
</dbReference>
<dbReference type="OrthoDB" id="10248475at2759"/>
<dbReference type="VEuPathDB" id="VectorBase:BGLB027280"/>
<dbReference type="VEuPathDB" id="VectorBase:BGLAX_041712"/>
<evidence type="ECO:0000256" key="1">
    <source>
        <dbReference type="PIRSR" id="PIRSR610708-1"/>
    </source>
</evidence>
<name>A0A2C9L5S3_BIOGL</name>
<dbReference type="VEuPathDB" id="VectorBase:BGLAX_029366"/>
<sequence length="424" mass="48735">MAFNDIFSNTRAIGKSFSNKNESSVPKNIRVLVDFENVLCDFEQSLLKSYRRKYPKETYIPLEQRKGISVKRQYADVSEELGEKLSSVYCTPGFISNLPEIPGACEAVDAMDKLYGVNVFIYSGITLPYEYSLKEKCQWVEFHLGVRWLDKIIFTKDPTLLNGNLLIDDRVSIKGVIKNPTWEHVVFTSCHNVRISVGTKTRLENWTDGAWRQIIRKARHDINMSADKSAVVVVDMDNVICDFEQHLLNEYRKKYPDERFIPLHKRNGEPAENQYTALQQDLGAKIVSVYTSYGFSLNLPEIPGACSALKAMNEMNGVEVFICAPPLVSYEFSLKEKCQWIEEYLGEDWVERVIHCLDKTLINAHLIIDDDIRIRGSEKNPPWEHVVFTACHNVNANIGAKKRLNNWTDGSWQRIIEDIKKQIV</sequence>
<gene>
    <name evidence="2" type="primary">106057018</name>
</gene>
<dbReference type="InterPro" id="IPR023214">
    <property type="entry name" value="HAD_sf"/>
</dbReference>